<dbReference type="GO" id="GO:0008376">
    <property type="term" value="F:acetylgalactosaminyltransferase activity"/>
    <property type="evidence" value="ECO:0007669"/>
    <property type="project" value="InterPro"/>
</dbReference>
<keyword evidence="1" id="KW-0808">Transferase</keyword>
<organism evidence="3 4">
    <name type="scientific">Spodoptera exigua</name>
    <name type="common">Beet armyworm</name>
    <name type="synonym">Noctua fulgens</name>
    <dbReference type="NCBI Taxonomy" id="7107"/>
    <lineage>
        <taxon>Eukaryota</taxon>
        <taxon>Metazoa</taxon>
        <taxon>Ecdysozoa</taxon>
        <taxon>Arthropoda</taxon>
        <taxon>Hexapoda</taxon>
        <taxon>Insecta</taxon>
        <taxon>Pterygota</taxon>
        <taxon>Neoptera</taxon>
        <taxon>Endopterygota</taxon>
        <taxon>Lepidoptera</taxon>
        <taxon>Glossata</taxon>
        <taxon>Ditrysia</taxon>
        <taxon>Noctuoidea</taxon>
        <taxon>Noctuidae</taxon>
        <taxon>Amphipyrinae</taxon>
        <taxon>Spodoptera</taxon>
    </lineage>
</organism>
<evidence type="ECO:0000256" key="1">
    <source>
        <dbReference type="RuleBase" id="RU364016"/>
    </source>
</evidence>
<dbReference type="GO" id="GO:0032580">
    <property type="term" value="C:Golgi cisterna membrane"/>
    <property type="evidence" value="ECO:0007669"/>
    <property type="project" value="UniProtKB-SubCell"/>
</dbReference>
<comment type="subcellular location">
    <subcellularLocation>
        <location evidence="1">Golgi apparatus</location>
        <location evidence="1">Golgi stack membrane</location>
        <topology evidence="1">Single-pass type II membrane protein</topology>
    </subcellularLocation>
</comment>
<feature type="region of interest" description="Disordered" evidence="2">
    <location>
        <begin position="70"/>
        <end position="151"/>
    </location>
</feature>
<dbReference type="Pfam" id="PF05679">
    <property type="entry name" value="CHGN"/>
    <property type="match status" value="1"/>
</dbReference>
<gene>
    <name evidence="3" type="ORF">HF086_005944</name>
</gene>
<name>A0A922MVK1_SPOEX</name>
<dbReference type="InterPro" id="IPR008428">
    <property type="entry name" value="Chond_GalNAc"/>
</dbReference>
<feature type="compositionally biased region" description="Basic residues" evidence="2">
    <location>
        <begin position="83"/>
        <end position="105"/>
    </location>
</feature>
<proteinExistence type="inferred from homology"/>
<sequence length="185" mass="20101">MYSEAVCPEAGILLSNSVLRAVHAELDWCVRNSYSAHHHENIGRCVLHAARRACADRAQGVVYSSLAGGAGGAGGAAPGGLARARRHGARRAQRARPVRAARGRRAPPAAGRARRRRRRPRRAAPRRAQPSAALPQQHLAARPARRPRPGAAAARLAVSRYQHLYLPLAHTTRICYQKFKKSAPF</sequence>
<accession>A0A922MVK1</accession>
<protein>
    <recommendedName>
        <fullName evidence="1">Hexosyltransferase</fullName>
        <ecNumber evidence="1">2.4.1.-</ecNumber>
    </recommendedName>
</protein>
<keyword evidence="1" id="KW-0333">Golgi apparatus</keyword>
<dbReference type="Proteomes" id="UP000814243">
    <property type="component" value="Unassembled WGS sequence"/>
</dbReference>
<feature type="compositionally biased region" description="Basic residues" evidence="2">
    <location>
        <begin position="112"/>
        <end position="125"/>
    </location>
</feature>
<comment type="caution">
    <text evidence="3">The sequence shown here is derived from an EMBL/GenBank/DDBJ whole genome shotgun (WGS) entry which is preliminary data.</text>
</comment>
<evidence type="ECO:0000313" key="4">
    <source>
        <dbReference type="Proteomes" id="UP000814243"/>
    </source>
</evidence>
<dbReference type="EMBL" id="JACEFF010000143">
    <property type="protein sequence ID" value="KAH9643282.1"/>
    <property type="molecule type" value="Genomic_DNA"/>
</dbReference>
<dbReference type="EC" id="2.4.1.-" evidence="1"/>
<evidence type="ECO:0000256" key="2">
    <source>
        <dbReference type="SAM" id="MobiDB-lite"/>
    </source>
</evidence>
<keyword evidence="1" id="KW-0735">Signal-anchor</keyword>
<dbReference type="AlphaFoldDB" id="A0A922MVK1"/>
<reference evidence="3" key="1">
    <citation type="journal article" date="2021" name="G3 (Bethesda)">
        <title>Genome and transcriptome analysis of the beet armyworm Spodoptera exigua reveals targets for pest control. .</title>
        <authorList>
            <person name="Simon S."/>
            <person name="Breeschoten T."/>
            <person name="Jansen H.J."/>
            <person name="Dirks R.P."/>
            <person name="Schranz M.E."/>
            <person name="Ros V.I.D."/>
        </authorList>
    </citation>
    <scope>NUCLEOTIDE SEQUENCE</scope>
    <source>
        <strain evidence="3">TB_SE_WUR_2020</strain>
    </source>
</reference>
<comment type="similarity">
    <text evidence="1">Belongs to the chondroitin N-acetylgalactosaminyltransferase family.</text>
</comment>
<keyword evidence="1" id="KW-0812">Transmembrane</keyword>
<evidence type="ECO:0000313" key="3">
    <source>
        <dbReference type="EMBL" id="KAH9643282.1"/>
    </source>
</evidence>